<dbReference type="CDD" id="cd00201">
    <property type="entry name" value="WW"/>
    <property type="match status" value="2"/>
</dbReference>
<dbReference type="Pfam" id="PF00397">
    <property type="entry name" value="WW"/>
    <property type="match status" value="2"/>
</dbReference>
<keyword evidence="4" id="KW-0879">Wnt signaling pathway</keyword>
<evidence type="ECO:0000256" key="4">
    <source>
        <dbReference type="ARBA" id="ARBA00022687"/>
    </source>
</evidence>
<evidence type="ECO:0000256" key="2">
    <source>
        <dbReference type="ARBA" id="ARBA00004555"/>
    </source>
</evidence>
<keyword evidence="7" id="KW-0333">Golgi apparatus</keyword>
<dbReference type="SMART" id="SM00456">
    <property type="entry name" value="WW"/>
    <property type="match status" value="2"/>
</dbReference>
<evidence type="ECO:0000256" key="7">
    <source>
        <dbReference type="ARBA" id="ARBA00023034"/>
    </source>
</evidence>
<dbReference type="GO" id="GO:0006915">
    <property type="term" value="P:apoptotic process"/>
    <property type="evidence" value="ECO:0007669"/>
    <property type="project" value="UniProtKB-KW"/>
</dbReference>
<keyword evidence="6" id="KW-0560">Oxidoreductase</keyword>
<dbReference type="InterPro" id="IPR036291">
    <property type="entry name" value="NAD(P)-bd_dom_sf"/>
</dbReference>
<comment type="caution">
    <text evidence="11">The sequence shown here is derived from an EMBL/GenBank/DDBJ whole genome shotgun (WGS) entry which is preliminary data.</text>
</comment>
<feature type="compositionally biased region" description="Low complexity" evidence="9">
    <location>
        <begin position="509"/>
        <end position="521"/>
    </location>
</feature>
<dbReference type="Proteomes" id="UP000719412">
    <property type="component" value="Unassembled WGS sequence"/>
</dbReference>
<feature type="compositionally biased region" description="Basic and acidic residues" evidence="9">
    <location>
        <begin position="447"/>
        <end position="458"/>
    </location>
</feature>
<dbReference type="PROSITE" id="PS50020">
    <property type="entry name" value="WW_DOMAIN_2"/>
    <property type="match status" value="2"/>
</dbReference>
<reference evidence="11" key="2">
    <citation type="submission" date="2021-08" db="EMBL/GenBank/DDBJ databases">
        <authorList>
            <person name="Eriksson T."/>
        </authorList>
    </citation>
    <scope>NUCLEOTIDE SEQUENCE</scope>
    <source>
        <strain evidence="11">Stoneville</strain>
        <tissue evidence="11">Whole head</tissue>
    </source>
</reference>
<evidence type="ECO:0000256" key="5">
    <source>
        <dbReference type="ARBA" id="ARBA00022703"/>
    </source>
</evidence>
<keyword evidence="12" id="KW-1185">Reference proteome</keyword>
<evidence type="ECO:0000259" key="10">
    <source>
        <dbReference type="PROSITE" id="PS50020"/>
    </source>
</evidence>
<dbReference type="Gene3D" id="3.40.50.720">
    <property type="entry name" value="NAD(P)-binding Rossmann-like Domain"/>
    <property type="match status" value="1"/>
</dbReference>
<feature type="region of interest" description="Disordered" evidence="9">
    <location>
        <begin position="489"/>
        <end position="521"/>
    </location>
</feature>
<keyword evidence="8" id="KW-0458">Lysosome</keyword>
<feature type="region of interest" description="Disordered" evidence="9">
    <location>
        <begin position="345"/>
        <end position="474"/>
    </location>
</feature>
<dbReference type="Pfam" id="PF10252">
    <property type="entry name" value="PP28"/>
    <property type="match status" value="1"/>
</dbReference>
<dbReference type="GO" id="GO:0005764">
    <property type="term" value="C:lysosome"/>
    <property type="evidence" value="ECO:0007669"/>
    <property type="project" value="UniProtKB-SubCell"/>
</dbReference>
<dbReference type="SUPFAM" id="SSF51045">
    <property type="entry name" value="WW domain"/>
    <property type="match status" value="2"/>
</dbReference>
<sequence>MNLPESDSEDELPPGWEERVTVDGSVFYANHLTKATQWTHPRTGKKKRVSGDLPFGWERCIDKNSGKVIYVDHDNRRTTYTDPRLAFAVEEKEHPNDFRQRFDASSTALQVLHGRDLNGKVALITGANTGIGFETAKSLAKHGCRVIFGCRDLNSASDAIGHIREEKQVAGDNCEAFYLDLAILSTVEQFANQVKGVCKQIDMLILNAGVFGLPYTKTVDGFETTFQVNHLAHFYLTFLLQSLLVTGSRVVIVSSESHRFANLTVENLSAQTLSPESRAKYWDMMAYNNSKLCNNVFGRQLAKKFQFLESEMAKNAQFSEMLWKLSVEMLTRVVGKNGSSLAEWDGEAVETFTNPEELEEERRREEQKKKWRQQQGDDTSSEDEASGDKKISEEDSGSEEESSSEEEGKAKGVSNLIEIENPNRIQKKSKKLSTLTTTELDSKPQLSRREREEIEKQRAQAHYQKLHAEGKTEQARADLARLAIIKQQREEAKKRREAEQKEKEDAAKLKTAQTQKALGKK</sequence>
<dbReference type="InterPro" id="IPR001202">
    <property type="entry name" value="WW_dom"/>
</dbReference>
<dbReference type="InterPro" id="IPR019380">
    <property type="entry name" value="Casein_kinase_sb_PP28"/>
</dbReference>
<protein>
    <recommendedName>
        <fullName evidence="3">WW domain-containing oxidoreductase</fullName>
    </recommendedName>
</protein>
<dbReference type="InterPro" id="IPR002347">
    <property type="entry name" value="SDR_fam"/>
</dbReference>
<dbReference type="GO" id="GO:0016491">
    <property type="term" value="F:oxidoreductase activity"/>
    <property type="evidence" value="ECO:0007669"/>
    <property type="project" value="UniProtKB-KW"/>
</dbReference>
<proteinExistence type="predicted"/>
<dbReference type="SUPFAM" id="SSF51735">
    <property type="entry name" value="NAD(P)-binding Rossmann-fold domains"/>
    <property type="match status" value="1"/>
</dbReference>
<name>A0A8J6HSF1_TENMO</name>
<feature type="compositionally biased region" description="Basic and acidic residues" evidence="9">
    <location>
        <begin position="489"/>
        <end position="508"/>
    </location>
</feature>
<dbReference type="AlphaFoldDB" id="A0A8J6HSF1"/>
<organism evidence="11 12">
    <name type="scientific">Tenebrio molitor</name>
    <name type="common">Yellow mealworm beetle</name>
    <dbReference type="NCBI Taxonomy" id="7067"/>
    <lineage>
        <taxon>Eukaryota</taxon>
        <taxon>Metazoa</taxon>
        <taxon>Ecdysozoa</taxon>
        <taxon>Arthropoda</taxon>
        <taxon>Hexapoda</taxon>
        <taxon>Insecta</taxon>
        <taxon>Pterygota</taxon>
        <taxon>Neoptera</taxon>
        <taxon>Endopterygota</taxon>
        <taxon>Coleoptera</taxon>
        <taxon>Polyphaga</taxon>
        <taxon>Cucujiformia</taxon>
        <taxon>Tenebrionidae</taxon>
        <taxon>Tenebrio</taxon>
    </lineage>
</organism>
<gene>
    <name evidence="11" type="ORF">GEV33_002816</name>
</gene>
<accession>A0A8J6HSF1</accession>
<feature type="domain" description="WW" evidence="10">
    <location>
        <begin position="51"/>
        <end position="85"/>
    </location>
</feature>
<reference evidence="11" key="1">
    <citation type="journal article" date="2020" name="J Insects Food Feed">
        <title>The yellow mealworm (Tenebrio molitor) genome: a resource for the emerging insects as food and feed industry.</title>
        <authorList>
            <person name="Eriksson T."/>
            <person name="Andere A."/>
            <person name="Kelstrup H."/>
            <person name="Emery V."/>
            <person name="Picard C."/>
        </authorList>
    </citation>
    <scope>NUCLEOTIDE SEQUENCE</scope>
    <source>
        <strain evidence="11">Stoneville</strain>
        <tissue evidence="11">Whole head</tissue>
    </source>
</reference>
<dbReference type="Pfam" id="PF00106">
    <property type="entry name" value="adh_short"/>
    <property type="match status" value="1"/>
</dbReference>
<keyword evidence="5" id="KW-0053">Apoptosis</keyword>
<dbReference type="EMBL" id="JABDTM020013143">
    <property type="protein sequence ID" value="KAH0819974.1"/>
    <property type="molecule type" value="Genomic_DNA"/>
</dbReference>
<dbReference type="PANTHER" id="PTHR43157">
    <property type="entry name" value="PHOSPHATIDYLINOSITOL-GLYCAN BIOSYNTHESIS CLASS F PROTEIN-RELATED"/>
    <property type="match status" value="1"/>
</dbReference>
<dbReference type="PANTHER" id="PTHR43157:SF31">
    <property type="entry name" value="PHOSPHATIDYLINOSITOL-GLYCAN BIOSYNTHESIS CLASS F PROTEIN"/>
    <property type="match status" value="1"/>
</dbReference>
<evidence type="ECO:0000256" key="3">
    <source>
        <dbReference type="ARBA" id="ARBA00016094"/>
    </source>
</evidence>
<evidence type="ECO:0000313" key="11">
    <source>
        <dbReference type="EMBL" id="KAH0819974.1"/>
    </source>
</evidence>
<comment type="subcellular location">
    <subcellularLocation>
        <location evidence="2">Golgi apparatus</location>
    </subcellularLocation>
    <subcellularLocation>
        <location evidence="1">Lysosome</location>
    </subcellularLocation>
</comment>
<evidence type="ECO:0000256" key="8">
    <source>
        <dbReference type="ARBA" id="ARBA00023228"/>
    </source>
</evidence>
<evidence type="ECO:0000256" key="9">
    <source>
        <dbReference type="SAM" id="MobiDB-lite"/>
    </source>
</evidence>
<feature type="domain" description="WW" evidence="10">
    <location>
        <begin position="10"/>
        <end position="43"/>
    </location>
</feature>
<dbReference type="PRINTS" id="PR00081">
    <property type="entry name" value="GDHRDH"/>
</dbReference>
<dbReference type="Gene3D" id="2.20.70.10">
    <property type="match status" value="2"/>
</dbReference>
<dbReference type="GO" id="GO:0005794">
    <property type="term" value="C:Golgi apparatus"/>
    <property type="evidence" value="ECO:0007669"/>
    <property type="project" value="UniProtKB-SubCell"/>
</dbReference>
<evidence type="ECO:0000256" key="6">
    <source>
        <dbReference type="ARBA" id="ARBA00023002"/>
    </source>
</evidence>
<dbReference type="PROSITE" id="PS01159">
    <property type="entry name" value="WW_DOMAIN_1"/>
    <property type="match status" value="1"/>
</dbReference>
<evidence type="ECO:0000313" key="12">
    <source>
        <dbReference type="Proteomes" id="UP000719412"/>
    </source>
</evidence>
<evidence type="ECO:0000256" key="1">
    <source>
        <dbReference type="ARBA" id="ARBA00004371"/>
    </source>
</evidence>
<dbReference type="InterPro" id="IPR036020">
    <property type="entry name" value="WW_dom_sf"/>
</dbReference>
<dbReference type="GO" id="GO:0016055">
    <property type="term" value="P:Wnt signaling pathway"/>
    <property type="evidence" value="ECO:0007669"/>
    <property type="project" value="UniProtKB-KW"/>
</dbReference>
<feature type="compositionally biased region" description="Acidic residues" evidence="9">
    <location>
        <begin position="394"/>
        <end position="405"/>
    </location>
</feature>